<evidence type="ECO:0000313" key="16">
    <source>
        <dbReference type="Proteomes" id="UP001142055"/>
    </source>
</evidence>
<dbReference type="InterPro" id="IPR048548">
    <property type="entry name" value="KRR1-like_KH2"/>
</dbReference>
<evidence type="ECO:0000256" key="7">
    <source>
        <dbReference type="ARBA" id="ARBA00023242"/>
    </source>
</evidence>
<name>A0A9Q0M8W2_BLOTA</name>
<feature type="domain" description="K Homology" evidence="14">
    <location>
        <begin position="119"/>
        <end position="185"/>
    </location>
</feature>
<sequence length="664" mass="77869">MANDPEIVDNPWKMEIPKFTPDDNPHGMLEESAFATLFPKYREKYLKECWPLVQKTLSEHYLRAELDLVEGSMTVATTRKTWDPYIIIKARDMIKLLARSVPYEQAIKILDDENACDIIKIGDMVSNRERFIRRRQRLLGPNGSTLKAIELLTNCYVLIQGNTVASIGPHKGLQQVRRIVEDTMKNVHPIYNIKALMIKRELAKDPNLKGEDWERFLPKYKSRTLSKRKRPKVVKKKKEYTPFPPVQPESKLDKELASGEYFMKEQERKYSKLKEKSTSKILAQQRQQDKREASFVPPSEDKPIEKSNQGTSKKSTKKKEEKSEVEVDIKKLKSKVKQRRGSGSSKGEFIWDMFQHGLENFIHNQYNLAAKLLLHKNDLKLCVVKFSYHYIDVEKLIVDNLDTRIKKLCTTTNAQLVPVNLELPYSDSPDFMIKSPKRRRDDISEDLKSQLVLYANIITNSWILSLIKQEIEDNNFGTNEKIFIINLIPNRVTLFKNCLFLKQTPSFANFNFNYIAVNLVKHVSKRKDLEIKMDLFYDDINNNFINYFRLIDKLINVRVEEKPAKLQLKLSLSKDSVKVEDLPQLISFIYMPKKDQLEVNIFDFKFDEFDHVMANVKVRLTFVINDQIDLDEYTVLKLAQKINILHVRKFIYAYKMVRYSLNFE</sequence>
<dbReference type="GO" id="GO:0006364">
    <property type="term" value="P:rRNA processing"/>
    <property type="evidence" value="ECO:0007669"/>
    <property type="project" value="UniProtKB-KW"/>
</dbReference>
<feature type="compositionally biased region" description="Basic residues" evidence="13">
    <location>
        <begin position="227"/>
        <end position="238"/>
    </location>
</feature>
<evidence type="ECO:0000256" key="10">
    <source>
        <dbReference type="ARBA" id="ARBA00025925"/>
    </source>
</evidence>
<dbReference type="InterPro" id="IPR048549">
    <property type="entry name" value="KRR1-like_KH2_euk"/>
</dbReference>
<accession>A0A9Q0M8W2</accession>
<evidence type="ECO:0000256" key="8">
    <source>
        <dbReference type="ARBA" id="ARBA00023274"/>
    </source>
</evidence>
<dbReference type="Gene3D" id="3.30.1370.10">
    <property type="entry name" value="K Homology domain, type 1"/>
    <property type="match status" value="2"/>
</dbReference>
<evidence type="ECO:0000256" key="4">
    <source>
        <dbReference type="ARBA" id="ARBA00022517"/>
    </source>
</evidence>
<evidence type="ECO:0000256" key="6">
    <source>
        <dbReference type="ARBA" id="ARBA00022884"/>
    </source>
</evidence>
<dbReference type="CDD" id="cd22393">
    <property type="entry name" value="KH-I_KRR1_rpt1"/>
    <property type="match status" value="1"/>
</dbReference>
<evidence type="ECO:0000256" key="5">
    <source>
        <dbReference type="ARBA" id="ARBA00022552"/>
    </source>
</evidence>
<evidence type="ECO:0000256" key="11">
    <source>
        <dbReference type="ARBA" id="ARBA00032580"/>
    </source>
</evidence>
<dbReference type="GO" id="GO:0003723">
    <property type="term" value="F:RNA binding"/>
    <property type="evidence" value="ECO:0007669"/>
    <property type="project" value="UniProtKB-KW"/>
</dbReference>
<dbReference type="Proteomes" id="UP001142055">
    <property type="component" value="Chromosome 2"/>
</dbReference>
<keyword evidence="5" id="KW-0698">rRNA processing</keyword>
<evidence type="ECO:0000256" key="2">
    <source>
        <dbReference type="ARBA" id="ARBA00009344"/>
    </source>
</evidence>
<dbReference type="SUPFAM" id="SSF54791">
    <property type="entry name" value="Eukaryotic type KH-domain (KH-domain type I)"/>
    <property type="match status" value="1"/>
</dbReference>
<dbReference type="PANTHER" id="PTHR12581:SF0">
    <property type="entry name" value="KRR1 SMALL SUBUNIT PROCESSOME COMPONENT HOMOLOG"/>
    <property type="match status" value="1"/>
</dbReference>
<dbReference type="InterPro" id="IPR036612">
    <property type="entry name" value="KH_dom_type_1_sf"/>
</dbReference>
<comment type="subunit">
    <text evidence="10">Monomer. Component of the ribosomal small subunit (SSU) processome.</text>
</comment>
<gene>
    <name evidence="15" type="ORF">RDWZM_005147</name>
</gene>
<feature type="region of interest" description="Disordered" evidence="13">
    <location>
        <begin position="273"/>
        <end position="324"/>
    </location>
</feature>
<dbReference type="Pfam" id="PF17903">
    <property type="entry name" value="KH_KRR1_1st"/>
    <property type="match status" value="1"/>
</dbReference>
<comment type="caution">
    <text evidence="15">The sequence shown here is derived from an EMBL/GenBank/DDBJ whole genome shotgun (WGS) entry which is preliminary data.</text>
</comment>
<evidence type="ECO:0000256" key="12">
    <source>
        <dbReference type="ARBA" id="ARBA00032993"/>
    </source>
</evidence>
<comment type="similarity">
    <text evidence="2">Belongs to the KRR1 family.</text>
</comment>
<keyword evidence="4" id="KW-0690">Ribosome biogenesis</keyword>
<dbReference type="FunFam" id="3.30.1370.10:FF:000014">
    <property type="entry name" value="KRR1 small subunit processome component"/>
    <property type="match status" value="1"/>
</dbReference>
<keyword evidence="16" id="KW-1185">Reference proteome</keyword>
<comment type="subcellular location">
    <subcellularLocation>
        <location evidence="1">Nucleus</location>
        <location evidence="1">Nucleolus</location>
    </subcellularLocation>
</comment>
<dbReference type="InterPro" id="IPR004087">
    <property type="entry name" value="KH_dom"/>
</dbReference>
<proteinExistence type="inferred from homology"/>
<dbReference type="EMBL" id="JAPWDV010000002">
    <property type="protein sequence ID" value="KAJ6219335.1"/>
    <property type="molecule type" value="Genomic_DNA"/>
</dbReference>
<dbReference type="CDD" id="cd22394">
    <property type="entry name" value="KH-I_KRR1_rpt2"/>
    <property type="match status" value="1"/>
</dbReference>
<dbReference type="InterPro" id="IPR048550">
    <property type="entry name" value="KRR1-like_KH1_euk"/>
</dbReference>
<dbReference type="SMART" id="SM00322">
    <property type="entry name" value="KH"/>
    <property type="match status" value="1"/>
</dbReference>
<feature type="region of interest" description="Disordered" evidence="13">
    <location>
        <begin position="227"/>
        <end position="250"/>
    </location>
</feature>
<dbReference type="Pfam" id="PF21800">
    <property type="entry name" value="KH_KRR1_2nd"/>
    <property type="match status" value="1"/>
</dbReference>
<keyword evidence="6" id="KW-0694">RNA-binding</keyword>
<dbReference type="GO" id="GO:0032040">
    <property type="term" value="C:small-subunit processome"/>
    <property type="evidence" value="ECO:0007669"/>
    <property type="project" value="TreeGrafter"/>
</dbReference>
<dbReference type="InterPro" id="IPR041174">
    <property type="entry name" value="KRR1-like_KH1"/>
</dbReference>
<organism evidence="15 16">
    <name type="scientific">Blomia tropicalis</name>
    <name type="common">Mite</name>
    <dbReference type="NCBI Taxonomy" id="40697"/>
    <lineage>
        <taxon>Eukaryota</taxon>
        <taxon>Metazoa</taxon>
        <taxon>Ecdysozoa</taxon>
        <taxon>Arthropoda</taxon>
        <taxon>Chelicerata</taxon>
        <taxon>Arachnida</taxon>
        <taxon>Acari</taxon>
        <taxon>Acariformes</taxon>
        <taxon>Sarcoptiformes</taxon>
        <taxon>Astigmata</taxon>
        <taxon>Glycyphagoidea</taxon>
        <taxon>Echimyopodidae</taxon>
        <taxon>Blomia</taxon>
    </lineage>
</organism>
<evidence type="ECO:0000256" key="1">
    <source>
        <dbReference type="ARBA" id="ARBA00004604"/>
    </source>
</evidence>
<comment type="function">
    <text evidence="9">Required for 40S ribosome biogenesis. Involved in nucleolar processing of pre-18S ribosomal RNA and ribosome assembly. Binds to RNA. Required for female germline development, cell viability during eye development and for survival of dividing cells and epithelial cells during early wing disk development.</text>
</comment>
<evidence type="ECO:0000256" key="13">
    <source>
        <dbReference type="SAM" id="MobiDB-lite"/>
    </source>
</evidence>
<dbReference type="PANTHER" id="PTHR12581">
    <property type="entry name" value="HIV-1 REV BINDING PROTEIN 2, 3"/>
    <property type="match status" value="1"/>
</dbReference>
<keyword evidence="7" id="KW-0539">Nucleus</keyword>
<dbReference type="InterPro" id="IPR024166">
    <property type="entry name" value="rRNA_assembly_KRR1"/>
</dbReference>
<evidence type="ECO:0000256" key="9">
    <source>
        <dbReference type="ARBA" id="ARBA00024689"/>
    </source>
</evidence>
<evidence type="ECO:0000313" key="15">
    <source>
        <dbReference type="EMBL" id="KAJ6219335.1"/>
    </source>
</evidence>
<dbReference type="AlphaFoldDB" id="A0A9Q0M8W2"/>
<reference evidence="15" key="1">
    <citation type="submission" date="2022-12" db="EMBL/GenBank/DDBJ databases">
        <title>Genome assemblies of Blomia tropicalis.</title>
        <authorList>
            <person name="Cui Y."/>
        </authorList>
    </citation>
    <scope>NUCLEOTIDE SEQUENCE</scope>
    <source>
        <tissue evidence="15">Adult mites</tissue>
    </source>
</reference>
<feature type="compositionally biased region" description="Basic and acidic residues" evidence="13">
    <location>
        <begin position="287"/>
        <end position="305"/>
    </location>
</feature>
<evidence type="ECO:0000259" key="14">
    <source>
        <dbReference type="SMART" id="SM00322"/>
    </source>
</evidence>
<dbReference type="FunFam" id="3.30.1370.10:FF:000011">
    <property type="entry name" value="KRR1 small subunit processome component"/>
    <property type="match status" value="1"/>
</dbReference>
<keyword evidence="8" id="KW-0687">Ribonucleoprotein</keyword>
<protein>
    <recommendedName>
        <fullName evidence="3">KRR1 small subunit processome component homolog</fullName>
    </recommendedName>
    <alternativeName>
        <fullName evidence="12">KRR-R motif-containing protein 1</fullName>
    </alternativeName>
    <alternativeName>
        <fullName evidence="11">Protein dribble</fullName>
    </alternativeName>
</protein>
<evidence type="ECO:0000256" key="3">
    <source>
        <dbReference type="ARBA" id="ARBA00020053"/>
    </source>
</evidence>